<dbReference type="Proteomes" id="UP000182692">
    <property type="component" value="Unassembled WGS sequence"/>
</dbReference>
<protein>
    <submittedName>
        <fullName evidence="2">TIGR02646 family protein</fullName>
    </submittedName>
</protein>
<dbReference type="EMBL" id="FOWR01000012">
    <property type="protein sequence ID" value="SFP33197.1"/>
    <property type="molecule type" value="Genomic_DNA"/>
</dbReference>
<dbReference type="GO" id="GO:0003676">
    <property type="term" value="F:nucleic acid binding"/>
    <property type="evidence" value="ECO:0007669"/>
    <property type="project" value="InterPro"/>
</dbReference>
<dbReference type="GO" id="GO:0008270">
    <property type="term" value="F:zinc ion binding"/>
    <property type="evidence" value="ECO:0007669"/>
    <property type="project" value="InterPro"/>
</dbReference>
<dbReference type="Gene3D" id="1.10.30.50">
    <property type="match status" value="1"/>
</dbReference>
<dbReference type="AlphaFoldDB" id="A0A1I5PH77"/>
<sequence>MRPIRKADSPIAGDFNAYGDAKPELVSRLGKYCSYCERRIETLLAVEHIEPKDGDNGKPHLEKRWSNFLLACTNCNSCKGSKAVDFQSLIFPDRDNTFFAYIYTDDGRVESSSLLTAAQKTIADNTLNLLGLDKKRQEFTDSNGALVALDRVSQRMEMISTAQVSLAILESDPTNEGFKVLIVNQALASGFFSIWMKVFAMHPDMKLRFINAFKGTAESNCFNIANGQPVKPAPNPDQLAHGGKV</sequence>
<feature type="domain" description="HNH" evidence="1">
    <location>
        <begin position="33"/>
        <end position="81"/>
    </location>
</feature>
<proteinExistence type="predicted"/>
<dbReference type="STRING" id="1121869.SAMN03084138_01957"/>
<dbReference type="RefSeq" id="WP_074926770.1">
    <property type="nucleotide sequence ID" value="NZ_FOWR01000012.1"/>
</dbReference>
<dbReference type="OrthoDB" id="9816185at2"/>
<dbReference type="GeneID" id="35871491"/>
<evidence type="ECO:0000313" key="2">
    <source>
        <dbReference type="EMBL" id="SFP33197.1"/>
    </source>
</evidence>
<accession>A0A1I5PH77</accession>
<reference evidence="2 3" key="1">
    <citation type="submission" date="2016-10" db="EMBL/GenBank/DDBJ databases">
        <authorList>
            <person name="de Groot N.N."/>
        </authorList>
    </citation>
    <scope>NUCLEOTIDE SEQUENCE [LARGE SCALE GENOMIC DNA]</scope>
    <source>
        <strain evidence="2 3">DSM 15893</strain>
    </source>
</reference>
<evidence type="ECO:0000259" key="1">
    <source>
        <dbReference type="Pfam" id="PF01844"/>
    </source>
</evidence>
<organism evidence="2 3">
    <name type="scientific">Enterovibrio norvegicus DSM 15893</name>
    <dbReference type="NCBI Taxonomy" id="1121869"/>
    <lineage>
        <taxon>Bacteria</taxon>
        <taxon>Pseudomonadati</taxon>
        <taxon>Pseudomonadota</taxon>
        <taxon>Gammaproteobacteria</taxon>
        <taxon>Vibrionales</taxon>
        <taxon>Vibrionaceae</taxon>
        <taxon>Enterovibrio</taxon>
    </lineage>
</organism>
<dbReference type="Pfam" id="PF01844">
    <property type="entry name" value="HNH"/>
    <property type="match status" value="1"/>
</dbReference>
<gene>
    <name evidence="2" type="ORF">SAMN03084138_01957</name>
</gene>
<dbReference type="InterPro" id="IPR002711">
    <property type="entry name" value="HNH"/>
</dbReference>
<dbReference type="GO" id="GO:0004519">
    <property type="term" value="F:endonuclease activity"/>
    <property type="evidence" value="ECO:0007669"/>
    <property type="project" value="InterPro"/>
</dbReference>
<name>A0A1I5PH77_9GAMM</name>
<dbReference type="InterPro" id="IPR003615">
    <property type="entry name" value="HNH_nuc"/>
</dbReference>
<evidence type="ECO:0000313" key="3">
    <source>
        <dbReference type="Proteomes" id="UP000182692"/>
    </source>
</evidence>
<dbReference type="CDD" id="cd00085">
    <property type="entry name" value="HNHc"/>
    <property type="match status" value="1"/>
</dbReference>